<reference evidence="2 3" key="1">
    <citation type="submission" date="2019-06" db="EMBL/GenBank/DDBJ databases">
        <title>A chromosomal-level reference genome of Carpinus fangiana (Coryloideae, Betulaceae).</title>
        <authorList>
            <person name="Yang X."/>
            <person name="Wang Z."/>
            <person name="Zhang L."/>
            <person name="Hao G."/>
            <person name="Liu J."/>
            <person name="Yang Y."/>
        </authorList>
    </citation>
    <scope>NUCLEOTIDE SEQUENCE [LARGE SCALE GENOMIC DNA]</scope>
    <source>
        <strain evidence="2">Cfa_2016G</strain>
        <tissue evidence="2">Leaf</tissue>
    </source>
</reference>
<comment type="caution">
    <text evidence="2">The sequence shown here is derived from an EMBL/GenBank/DDBJ whole genome shotgun (WGS) entry which is preliminary data.</text>
</comment>
<sequence>MPRTKASPIKREASNGWVDHKQEALRERSIELTQRQSNGNGHSTPAAVKEAKGQQHTSPATAFDLVVCVLGIYGSLWVSSLWTHTA</sequence>
<keyword evidence="3" id="KW-1185">Reference proteome</keyword>
<dbReference type="AlphaFoldDB" id="A0A5N6KTQ9"/>
<feature type="region of interest" description="Disordered" evidence="1">
    <location>
        <begin position="32"/>
        <end position="58"/>
    </location>
</feature>
<evidence type="ECO:0000313" key="2">
    <source>
        <dbReference type="EMBL" id="KAB8343252.1"/>
    </source>
</evidence>
<protein>
    <submittedName>
        <fullName evidence="2">Uncharacterized protein</fullName>
    </submittedName>
</protein>
<gene>
    <name evidence="2" type="ORF">FH972_022841</name>
</gene>
<evidence type="ECO:0000256" key="1">
    <source>
        <dbReference type="SAM" id="MobiDB-lite"/>
    </source>
</evidence>
<feature type="compositionally biased region" description="Polar residues" evidence="1">
    <location>
        <begin position="32"/>
        <end position="43"/>
    </location>
</feature>
<proteinExistence type="predicted"/>
<accession>A0A5N6KTQ9</accession>
<dbReference type="Proteomes" id="UP000327013">
    <property type="component" value="Unassembled WGS sequence"/>
</dbReference>
<name>A0A5N6KTQ9_9ROSI</name>
<organism evidence="2 3">
    <name type="scientific">Carpinus fangiana</name>
    <dbReference type="NCBI Taxonomy" id="176857"/>
    <lineage>
        <taxon>Eukaryota</taxon>
        <taxon>Viridiplantae</taxon>
        <taxon>Streptophyta</taxon>
        <taxon>Embryophyta</taxon>
        <taxon>Tracheophyta</taxon>
        <taxon>Spermatophyta</taxon>
        <taxon>Magnoliopsida</taxon>
        <taxon>eudicotyledons</taxon>
        <taxon>Gunneridae</taxon>
        <taxon>Pentapetalae</taxon>
        <taxon>rosids</taxon>
        <taxon>fabids</taxon>
        <taxon>Fagales</taxon>
        <taxon>Betulaceae</taxon>
        <taxon>Carpinus</taxon>
    </lineage>
</organism>
<evidence type="ECO:0000313" key="3">
    <source>
        <dbReference type="Proteomes" id="UP000327013"/>
    </source>
</evidence>
<dbReference type="EMBL" id="VIBQ01000012">
    <property type="protein sequence ID" value="KAB8343252.1"/>
    <property type="molecule type" value="Genomic_DNA"/>
</dbReference>